<dbReference type="Gene3D" id="1.20.120.290">
    <property type="entry name" value="Oxygen-evolving enhancer protein 3 (PsbQ), four-helix up-down bundle"/>
    <property type="match status" value="1"/>
</dbReference>
<evidence type="ECO:0000256" key="4">
    <source>
        <dbReference type="ARBA" id="ARBA00023235"/>
    </source>
</evidence>
<dbReference type="InterPro" id="IPR023222">
    <property type="entry name" value="PsbQ-like_dom_sf"/>
</dbReference>
<dbReference type="PROSITE" id="PS50072">
    <property type="entry name" value="CSA_PPIASE_2"/>
    <property type="match status" value="1"/>
</dbReference>
<feature type="chain" id="PRO_5045526604" description="peptidylprolyl isomerase" evidence="6">
    <location>
        <begin position="29"/>
        <end position="362"/>
    </location>
</feature>
<evidence type="ECO:0000256" key="6">
    <source>
        <dbReference type="SAM" id="SignalP"/>
    </source>
</evidence>
<evidence type="ECO:0000313" key="8">
    <source>
        <dbReference type="EMBL" id="MDJ1183126.1"/>
    </source>
</evidence>
<dbReference type="Pfam" id="PF21329">
    <property type="entry name" value="CYP38_PsbQ-like"/>
    <property type="match status" value="1"/>
</dbReference>
<evidence type="ECO:0000313" key="9">
    <source>
        <dbReference type="Proteomes" id="UP001232992"/>
    </source>
</evidence>
<dbReference type="PANTHER" id="PTHR43246">
    <property type="entry name" value="PEPTIDYL-PROLYL CIS-TRANS ISOMERASE CYP38, CHLOROPLASTIC"/>
    <property type="match status" value="1"/>
</dbReference>
<dbReference type="RefSeq" id="WP_283757781.1">
    <property type="nucleotide sequence ID" value="NZ_JAQOSQ010000006.1"/>
</dbReference>
<keyword evidence="5" id="KW-0175">Coiled coil</keyword>
<keyword evidence="2" id="KW-0793">Thylakoid</keyword>
<protein>
    <recommendedName>
        <fullName evidence="1">peptidylprolyl isomerase</fullName>
        <ecNumber evidence="1">5.2.1.8</ecNumber>
    </recommendedName>
</protein>
<dbReference type="EC" id="5.2.1.8" evidence="1"/>
<evidence type="ECO:0000259" key="7">
    <source>
        <dbReference type="PROSITE" id="PS50072"/>
    </source>
</evidence>
<keyword evidence="6" id="KW-0732">Signal</keyword>
<comment type="caution">
    <text evidence="8">The sequence shown here is derived from an EMBL/GenBank/DDBJ whole genome shotgun (WGS) entry which is preliminary data.</text>
</comment>
<dbReference type="Proteomes" id="UP001232992">
    <property type="component" value="Unassembled WGS sequence"/>
</dbReference>
<accession>A0ABT7BXC8</accession>
<feature type="coiled-coil region" evidence="5">
    <location>
        <begin position="109"/>
        <end position="136"/>
    </location>
</feature>
<dbReference type="InterPro" id="IPR029000">
    <property type="entry name" value="Cyclophilin-like_dom_sf"/>
</dbReference>
<dbReference type="EMBL" id="JAQOSQ010000006">
    <property type="protein sequence ID" value="MDJ1183126.1"/>
    <property type="molecule type" value="Genomic_DNA"/>
</dbReference>
<feature type="domain" description="PPIase cyclophilin-type" evidence="7">
    <location>
        <begin position="183"/>
        <end position="344"/>
    </location>
</feature>
<reference evidence="8 9" key="1">
    <citation type="submission" date="2023-01" db="EMBL/GenBank/DDBJ databases">
        <title>Novel diversity within Roseofilum (Cyanobacteria; Desertifilaceae) from marine benthic mats with descriptions of four novel species.</title>
        <authorList>
            <person name="Wang Y."/>
            <person name="Berthold D.E."/>
            <person name="Hu J."/>
            <person name="Lefler F.W."/>
            <person name="Laughinghouse H.D. IV."/>
        </authorList>
    </citation>
    <scope>NUCLEOTIDE SEQUENCE [LARGE SCALE GENOMIC DNA]</scope>
    <source>
        <strain evidence="8 9">BLCC-M143</strain>
    </source>
</reference>
<dbReference type="InterPro" id="IPR044665">
    <property type="entry name" value="E_coli_cyclophilin_A-like"/>
</dbReference>
<dbReference type="CDD" id="cd01924">
    <property type="entry name" value="cyclophilin_TLP40_like"/>
    <property type="match status" value="1"/>
</dbReference>
<keyword evidence="9" id="KW-1185">Reference proteome</keyword>
<dbReference type="Pfam" id="PF00160">
    <property type="entry name" value="Pro_isomerase"/>
    <property type="match status" value="1"/>
</dbReference>
<feature type="signal peptide" evidence="6">
    <location>
        <begin position="1"/>
        <end position="28"/>
    </location>
</feature>
<evidence type="ECO:0000256" key="3">
    <source>
        <dbReference type="ARBA" id="ARBA00023110"/>
    </source>
</evidence>
<dbReference type="InterPro" id="IPR048563">
    <property type="entry name" value="CYP38_PsbQ-like"/>
</dbReference>
<name>A0ABT7BXC8_9CYAN</name>
<evidence type="ECO:0000256" key="5">
    <source>
        <dbReference type="SAM" id="Coils"/>
    </source>
</evidence>
<dbReference type="InterPro" id="IPR002130">
    <property type="entry name" value="Cyclophilin-type_PPIase_dom"/>
</dbReference>
<gene>
    <name evidence="8" type="ORF">PMH09_07955</name>
</gene>
<evidence type="ECO:0000256" key="1">
    <source>
        <dbReference type="ARBA" id="ARBA00013194"/>
    </source>
</evidence>
<dbReference type="Gene3D" id="2.40.100.10">
    <property type="entry name" value="Cyclophilin-like"/>
    <property type="match status" value="1"/>
</dbReference>
<keyword evidence="4 8" id="KW-0413">Isomerase</keyword>
<sequence length="362" mass="39789">MLKPLLKTTLVLLLILTCWTGLISPSQAASSRESRLPGGDPITDGEALLRYALPIDAPALFKIQKDIESISGPVRGRRWSAATSSLSEANFLLTRRSEEILANVPDEKRADGEAYLTELNEELQELRDRVSEQERLPIFAAQAECLSTIGALETLMVQGFPFEIPAEYSDLPQLKGRATVEMETEKGNVTMVVDGYNAPITAGNFVDLVDRGFYDGLKVTRAEESYVVQLGDPPGPDDGFSDPATGEYRAIPLEIKIKGDPDPVYEFTLEEIGLYREEPELPFSAYGTLGMARPSNDPNGGSSQFFFFLFEPELTPAGLNLLDGEYAPFGYTVAGKEVLRKLKKGDRILSIKVTEGLENLEI</sequence>
<keyword evidence="3" id="KW-0697">Rotamase</keyword>
<dbReference type="SUPFAM" id="SSF50891">
    <property type="entry name" value="Cyclophilin-like"/>
    <property type="match status" value="1"/>
</dbReference>
<dbReference type="GO" id="GO:0016853">
    <property type="term" value="F:isomerase activity"/>
    <property type="evidence" value="ECO:0007669"/>
    <property type="project" value="UniProtKB-KW"/>
</dbReference>
<proteinExistence type="predicted"/>
<evidence type="ECO:0000256" key="2">
    <source>
        <dbReference type="ARBA" id="ARBA00023078"/>
    </source>
</evidence>
<organism evidence="8 9">
    <name type="scientific">Roseofilum casamattae BLCC-M143</name>
    <dbReference type="NCBI Taxonomy" id="3022442"/>
    <lineage>
        <taxon>Bacteria</taxon>
        <taxon>Bacillati</taxon>
        <taxon>Cyanobacteriota</taxon>
        <taxon>Cyanophyceae</taxon>
        <taxon>Desertifilales</taxon>
        <taxon>Desertifilaceae</taxon>
        <taxon>Roseofilum</taxon>
        <taxon>Roseofilum casamattae</taxon>
    </lineage>
</organism>
<dbReference type="SUPFAM" id="SSF101112">
    <property type="entry name" value="Oxygen-evolving enhancer protein 3"/>
    <property type="match status" value="1"/>
</dbReference>